<proteinExistence type="predicted"/>
<accession>A0A011QKM9</accession>
<dbReference type="InterPro" id="IPR040840">
    <property type="entry name" value="TcA_TcB_BD"/>
</dbReference>
<gene>
    <name evidence="2" type="ORF">AW11_01187</name>
</gene>
<reference evidence="2" key="1">
    <citation type="submission" date="2014-02" db="EMBL/GenBank/DDBJ databases">
        <title>Expanding our view of genomic diversity in Candidatus Accumulibacter clades.</title>
        <authorList>
            <person name="Skennerton C.T."/>
            <person name="Barr J.J."/>
            <person name="Slater F.R."/>
            <person name="Bond P.L."/>
            <person name="Tyson G.W."/>
        </authorList>
    </citation>
    <scope>NUCLEOTIDE SEQUENCE [LARGE SCALE GENOMIC DNA]</scope>
</reference>
<evidence type="ECO:0000259" key="1">
    <source>
        <dbReference type="Pfam" id="PF18276"/>
    </source>
</evidence>
<evidence type="ECO:0000313" key="2">
    <source>
        <dbReference type="EMBL" id="EXI89912.1"/>
    </source>
</evidence>
<dbReference type="PATRIC" id="fig|1454004.3.peg.1241"/>
<feature type="domain" description="Tc toxin complex TcA C-terminal TcB-binding" evidence="1">
    <location>
        <begin position="749"/>
        <end position="1045"/>
    </location>
</feature>
<evidence type="ECO:0000313" key="3">
    <source>
        <dbReference type="Proteomes" id="UP000022141"/>
    </source>
</evidence>
<dbReference type="STRING" id="1454004.AW11_01187"/>
<organism evidence="2 3">
    <name type="scientific">Accumulibacter regalis</name>
    <dbReference type="NCBI Taxonomy" id="522306"/>
    <lineage>
        <taxon>Bacteria</taxon>
        <taxon>Pseudomonadati</taxon>
        <taxon>Pseudomonadota</taxon>
        <taxon>Betaproteobacteria</taxon>
        <taxon>Candidatus Accumulibacter</taxon>
    </lineage>
</organism>
<comment type="caution">
    <text evidence="2">The sequence shown here is derived from an EMBL/GenBank/DDBJ whole genome shotgun (WGS) entry which is preliminary data.</text>
</comment>
<name>A0A011QKM9_ACCRE</name>
<dbReference type="Proteomes" id="UP000022141">
    <property type="component" value="Unassembled WGS sequence"/>
</dbReference>
<protein>
    <recommendedName>
        <fullName evidence="1">Tc toxin complex TcA C-terminal TcB-binding domain-containing protein</fullName>
    </recommendedName>
</protein>
<dbReference type="Pfam" id="PF18276">
    <property type="entry name" value="TcA_TcB_BD"/>
    <property type="match status" value="1"/>
</dbReference>
<dbReference type="AlphaFoldDB" id="A0A011QKM9"/>
<dbReference type="eggNOG" id="COG2351">
    <property type="taxonomic scope" value="Bacteria"/>
</dbReference>
<sequence>MNPYSVLQYGVFHGQAQSEFAHVKSRVVETRETRHYFRRSRELSYSFFLHQHPYVQAMMQRLLRQGTSGLQALDTEFVVRVELAGKLAYLLPENTLTVQPSNAVLRFAGRHLLKLSDGTIVKPALAPNTVVTLQKLARLRTPSGQLTELTADTDAKLIDGAPRPALFDDFFKTLYQPSGKVKTPHPAKDLDFSPHSAYSVYNWELFFHVPLTLALHLSKNGRFAEAQRWLHLLFDPTDSSDGPAPERFWKVLPFLSLETHSVEQLLVNLAKGANGDVTIADATRRSIEDWMNAPFRPHAVARQRQQAYMVKTVMAYLDNLIAWGDSLFRQDKGEAIDEAMMLYVLAANILGPRPQAVPRKGRVKPQTYNNLRGDLQLFGSVLRDLEPELPFDLLPTMAAPPATSGQALASLRSMGQSLYFCVPRNDKLLGYWDTVADRLFKIRNSLNLQGVFRQLPLFEPPVDPALLARAAASGLDVGAIVNGLNQPLPLVRCALLLQKATELAQQVTAIGAGQLSAMEKEEGEALALLRARHEKVLMEMVEQVRYGQWQEAVKAKEGLLQSLALAVQRYSYYAQQLGAKAEDITKSLPVLEELDLDSLEKMRLAATEPALSARPIKVDIASDAFAQVAQALNGGKILSSHEVRESLLLEGAQLSSDIANILNVISSVAHFVPEFNVHVQPMGMGATVQYGGKEVGDAVGATAAAARAVADRLNFEARRAGRIDAFARREREWAFQSNLAVGEINQVFKQIRAAQIREAVANMELRNHRQQKEHAAEIERFLNGEGVLSDGKKTNKTLYAWMKRELTGLHARAFQFAFDVARKAERALQHELGQPGLSYLKFDYQAGREGLLAGERLLLDIKRMEMAYHEQNQREYELTKHVSLLQADPRALVDLRSTGSCTFQLPESLFDLDGPGHYFRRLKSVSLSIPCVSGPYASVACTLTLLRSSTRISSLLGDGYERADNDDARFSDHFGSVQSIVTSSAQNDSGLFETNLRDERYLPFEYSGAISTWQLRLPADPRKSDPQAFDYAAIADVILHLRLTAREGGMPLRDAAMAALKTRIDAGTAFGSLRLFSLREEFPAVWAKFLGAPAGANHQFQISFELQKQHFPLWSKARLGPMKAMHIWARRSGDAPNAPLKARLVDAADTNVAFPLQGAAGDLLVSGAVADNELPGSATGELMLAFSDKALLDLWVAVRWS</sequence>
<keyword evidence="3" id="KW-1185">Reference proteome</keyword>
<dbReference type="EMBL" id="JEMY01000012">
    <property type="protein sequence ID" value="EXI89912.1"/>
    <property type="molecule type" value="Genomic_DNA"/>
</dbReference>